<evidence type="ECO:0000313" key="2">
    <source>
        <dbReference type="Proteomes" id="UP000654482"/>
    </source>
</evidence>
<proteinExistence type="predicted"/>
<reference evidence="1" key="1">
    <citation type="submission" date="2020-10" db="EMBL/GenBank/DDBJ databases">
        <authorList>
            <person name="Castelo-Branco R."/>
            <person name="Eusebio N."/>
            <person name="Adriana R."/>
            <person name="Vieira A."/>
            <person name="Brugerolle De Fraissinette N."/>
            <person name="Rezende De Castro R."/>
            <person name="Schneider M.P."/>
            <person name="Vasconcelos V."/>
            <person name="Leao P.N."/>
        </authorList>
    </citation>
    <scope>NUCLEOTIDE SEQUENCE</scope>
    <source>
        <strain evidence="1">LEGE 07157</strain>
    </source>
</reference>
<name>A0A8J7JCD8_9CYAN</name>
<evidence type="ECO:0000313" key="1">
    <source>
        <dbReference type="EMBL" id="MBE9117550.1"/>
    </source>
</evidence>
<organism evidence="1 2">
    <name type="scientific">Lusitaniella coriacea LEGE 07157</name>
    <dbReference type="NCBI Taxonomy" id="945747"/>
    <lineage>
        <taxon>Bacteria</taxon>
        <taxon>Bacillati</taxon>
        <taxon>Cyanobacteriota</taxon>
        <taxon>Cyanophyceae</taxon>
        <taxon>Spirulinales</taxon>
        <taxon>Lusitaniellaceae</taxon>
        <taxon>Lusitaniella</taxon>
    </lineage>
</organism>
<keyword evidence="2" id="KW-1185">Reference proteome</keyword>
<gene>
    <name evidence="1" type="ORF">IQ249_16755</name>
</gene>
<dbReference type="EMBL" id="JADEWZ010000026">
    <property type="protein sequence ID" value="MBE9117550.1"/>
    <property type="molecule type" value="Genomic_DNA"/>
</dbReference>
<accession>A0A8J7JCD8</accession>
<dbReference type="RefSeq" id="WP_194030634.1">
    <property type="nucleotide sequence ID" value="NZ_JADEWZ010000026.1"/>
</dbReference>
<sequence>MKSELRWVHAARSRTFIIIAQVQDLESNIKTIDAKALNNSALRDRARLLTEN</sequence>
<comment type="caution">
    <text evidence="1">The sequence shown here is derived from an EMBL/GenBank/DDBJ whole genome shotgun (WGS) entry which is preliminary data.</text>
</comment>
<dbReference type="Proteomes" id="UP000654482">
    <property type="component" value="Unassembled WGS sequence"/>
</dbReference>
<dbReference type="AlphaFoldDB" id="A0A8J7JCD8"/>
<protein>
    <submittedName>
        <fullName evidence="1">Uncharacterized protein</fullName>
    </submittedName>
</protein>